<dbReference type="GO" id="GO:0031490">
    <property type="term" value="F:chromatin DNA binding"/>
    <property type="evidence" value="ECO:0007669"/>
    <property type="project" value="TreeGrafter"/>
</dbReference>
<evidence type="ECO:0000259" key="21">
    <source>
        <dbReference type="PROSITE" id="PS50134"/>
    </source>
</evidence>
<evidence type="ECO:0000256" key="11">
    <source>
        <dbReference type="ARBA" id="ARBA00023117"/>
    </source>
</evidence>
<dbReference type="InterPro" id="IPR010303">
    <property type="entry name" value="RING_CBP-p300"/>
</dbReference>
<keyword evidence="9" id="KW-0156">Chromatin regulator</keyword>
<dbReference type="Gene3D" id="1.20.920.10">
    <property type="entry name" value="Bromodomain-like"/>
    <property type="match status" value="1"/>
</dbReference>
<protein>
    <recommendedName>
        <fullName evidence="3">histone acetyltransferase</fullName>
        <ecNumber evidence="3">2.3.1.48</ecNumber>
    </recommendedName>
</protein>
<comment type="function">
    <text evidence="1">Acetyltransferase enzyme. Acetylates histones, giving a specific tag for transcriptional activation.</text>
</comment>
<keyword evidence="12" id="KW-0010">Activator</keyword>
<evidence type="ECO:0000256" key="3">
    <source>
        <dbReference type="ARBA" id="ARBA00013184"/>
    </source>
</evidence>
<feature type="domain" description="TAZ-type" evidence="21">
    <location>
        <begin position="15"/>
        <end position="94"/>
    </location>
</feature>
<reference evidence="24" key="2">
    <citation type="submission" date="2020-10" db="UniProtKB">
        <authorList>
            <consortium name="WormBaseParasite"/>
        </authorList>
    </citation>
    <scope>IDENTIFICATION</scope>
</reference>
<dbReference type="InterPro" id="IPR013083">
    <property type="entry name" value="Znf_RING/FYVE/PHD"/>
</dbReference>
<evidence type="ECO:0000256" key="17">
    <source>
        <dbReference type="PROSITE-ProRule" id="PRU00035"/>
    </source>
</evidence>
<dbReference type="InterPro" id="IPR036427">
    <property type="entry name" value="Bromodomain-like_sf"/>
</dbReference>
<feature type="compositionally biased region" description="Basic residues" evidence="19">
    <location>
        <begin position="1"/>
        <end position="14"/>
    </location>
</feature>
<feature type="domain" description="CBP/p300-type HAT" evidence="22">
    <location>
        <begin position="465"/>
        <end position="855"/>
    </location>
</feature>
<dbReference type="SMART" id="SM00291">
    <property type="entry name" value="ZnF_ZZ"/>
    <property type="match status" value="1"/>
</dbReference>
<feature type="domain" description="Bromo" evidence="20">
    <location>
        <begin position="225"/>
        <end position="297"/>
    </location>
</feature>
<dbReference type="SMART" id="SM00297">
    <property type="entry name" value="BROMO"/>
    <property type="match status" value="1"/>
</dbReference>
<evidence type="ECO:0000256" key="2">
    <source>
        <dbReference type="ARBA" id="ARBA00004123"/>
    </source>
</evidence>
<dbReference type="AlphaFoldDB" id="A0A7E4W0D6"/>
<dbReference type="Pfam" id="PF08214">
    <property type="entry name" value="HAT_KAT11"/>
    <property type="match status" value="1"/>
</dbReference>
<keyword evidence="11 17" id="KW-0103">Bromodomain</keyword>
<evidence type="ECO:0000256" key="1">
    <source>
        <dbReference type="ARBA" id="ARBA00002581"/>
    </source>
</evidence>
<accession>A0A7E4W0D6</accession>
<keyword evidence="5" id="KW-0808">Transferase</keyword>
<dbReference type="GO" id="GO:0004402">
    <property type="term" value="F:histone acetyltransferase activity"/>
    <property type="evidence" value="ECO:0007669"/>
    <property type="project" value="InterPro"/>
</dbReference>
<dbReference type="GO" id="GO:0140297">
    <property type="term" value="F:DNA-binding transcription factor binding"/>
    <property type="evidence" value="ECO:0007669"/>
    <property type="project" value="UniProtKB-ARBA"/>
</dbReference>
<keyword evidence="15" id="KW-0012">Acyltransferase</keyword>
<feature type="compositionally biased region" description="Polar residues" evidence="19">
    <location>
        <begin position="1091"/>
        <end position="1141"/>
    </location>
</feature>
<evidence type="ECO:0000259" key="22">
    <source>
        <dbReference type="PROSITE" id="PS51727"/>
    </source>
</evidence>
<dbReference type="InterPro" id="IPR031162">
    <property type="entry name" value="CBP_P300_HAT"/>
</dbReference>
<evidence type="ECO:0000256" key="10">
    <source>
        <dbReference type="ARBA" id="ARBA00023015"/>
    </source>
</evidence>
<organism evidence="23 24">
    <name type="scientific">Panagrellus redivivus</name>
    <name type="common">Microworm</name>
    <dbReference type="NCBI Taxonomy" id="6233"/>
    <lineage>
        <taxon>Eukaryota</taxon>
        <taxon>Metazoa</taxon>
        <taxon>Ecdysozoa</taxon>
        <taxon>Nematoda</taxon>
        <taxon>Chromadorea</taxon>
        <taxon>Rhabditida</taxon>
        <taxon>Tylenchina</taxon>
        <taxon>Panagrolaimomorpha</taxon>
        <taxon>Panagrolaimoidea</taxon>
        <taxon>Panagrolaimidae</taxon>
        <taxon>Panagrellus</taxon>
    </lineage>
</organism>
<dbReference type="PANTHER" id="PTHR13808">
    <property type="entry name" value="CBP/P300-RELATED"/>
    <property type="match status" value="1"/>
</dbReference>
<dbReference type="PROSITE" id="PS51727">
    <property type="entry name" value="CBP_P300_HAT"/>
    <property type="match status" value="1"/>
</dbReference>
<dbReference type="Pfam" id="PF00569">
    <property type="entry name" value="ZZ"/>
    <property type="match status" value="1"/>
</dbReference>
<evidence type="ECO:0000256" key="18">
    <source>
        <dbReference type="PROSITE-ProRule" id="PRU00203"/>
    </source>
</evidence>
<dbReference type="PRINTS" id="PR00503">
    <property type="entry name" value="BROMODOMAIN"/>
</dbReference>
<feature type="region of interest" description="Disordered" evidence="19">
    <location>
        <begin position="1077"/>
        <end position="1166"/>
    </location>
</feature>
<dbReference type="SUPFAM" id="SSF57850">
    <property type="entry name" value="RING/U-box"/>
    <property type="match status" value="1"/>
</dbReference>
<keyword evidence="7 18" id="KW-0863">Zinc-finger</keyword>
<dbReference type="InterPro" id="IPR056484">
    <property type="entry name" value="PHD_P300"/>
</dbReference>
<evidence type="ECO:0000256" key="6">
    <source>
        <dbReference type="ARBA" id="ARBA00022723"/>
    </source>
</evidence>
<dbReference type="Gene3D" id="1.20.1020.10">
    <property type="entry name" value="TAZ domain"/>
    <property type="match status" value="2"/>
</dbReference>
<dbReference type="InterPro" id="IPR000433">
    <property type="entry name" value="Znf_ZZ"/>
</dbReference>
<dbReference type="Proteomes" id="UP000492821">
    <property type="component" value="Unassembled WGS sequence"/>
</dbReference>
<name>A0A7E4W0D6_PANRE</name>
<dbReference type="PROSITE" id="PS50134">
    <property type="entry name" value="ZF_TAZ"/>
    <property type="match status" value="2"/>
</dbReference>
<evidence type="ECO:0000256" key="9">
    <source>
        <dbReference type="ARBA" id="ARBA00022853"/>
    </source>
</evidence>
<dbReference type="Gene3D" id="3.30.60.90">
    <property type="match status" value="1"/>
</dbReference>
<dbReference type="GO" id="GO:0005667">
    <property type="term" value="C:transcription regulator complex"/>
    <property type="evidence" value="ECO:0007669"/>
    <property type="project" value="TreeGrafter"/>
</dbReference>
<evidence type="ECO:0000256" key="19">
    <source>
        <dbReference type="SAM" id="MobiDB-lite"/>
    </source>
</evidence>
<dbReference type="PANTHER" id="PTHR13808:SF1">
    <property type="entry name" value="HISTONE ACETYLTRANSFERASE"/>
    <property type="match status" value="1"/>
</dbReference>
<evidence type="ECO:0000256" key="16">
    <source>
        <dbReference type="ARBA" id="ARBA00048017"/>
    </source>
</evidence>
<dbReference type="InterPro" id="IPR011011">
    <property type="entry name" value="Znf_FYVE_PHD"/>
</dbReference>
<dbReference type="SMART" id="SM00551">
    <property type="entry name" value="ZnF_TAZ"/>
    <property type="match status" value="2"/>
</dbReference>
<feature type="zinc finger region" description="TAZ-type" evidence="18">
    <location>
        <begin position="906"/>
        <end position="991"/>
    </location>
</feature>
<keyword evidence="14" id="KW-0539">Nucleus</keyword>
<evidence type="ECO:0000256" key="8">
    <source>
        <dbReference type="ARBA" id="ARBA00022833"/>
    </source>
</evidence>
<keyword evidence="8 18" id="KW-0862">Zinc</keyword>
<sequence length="1166" mass="134815">MSPKSVARKARNGRKTPNPPEVQEQLRYLTPEQIRQLPSNCDLPKCKEYRILMDHMDNCKHGDHCKVKGCAFVNQYFAHFHQCIDDECKVCSLVRAEFGSAELTYGPTPFSKTWQETVPDFVRHEFAFKVFSIILCLDSPAYEPPPLPKDLHDSVLHDLVDAEETYFKTSGSKKEYGFFTASHYYKYRLMRNRAFSFALRERCHGMHKRTVALRHSMLRVWYLIDGHKDSHWFYVPVPDDLNVAPHYYKIISDPMDLTTLRRNIDNGKYECLRAFFNDVWLIFENARHYNTDESDVHIATFEMLKHLGPLANKMLTSMGYCCGEHRTYPPSIILCHSAKGCAIKPREYYWFYDEPCFHPVTGKPTMPRRYRFCDTCYTHAVKSGDRLIAGSDLAVPYGGTPTELDPKKFVMINNVRPRREPMVQCLSCNKLSHSVCVSHIKPMFPGGFLCPPCTRKITGMDYKITKMSNRLPHCNISKYIETRVNDFIKEELDKDPKADFEKSRIAIRMLCNSVHEVEVKPRIRSQYPSLPDKIPYRSKAIFAFQMVNGREICFFGMHVQEYGDVPGPNRHRVYISYLDSVHYFEPRNLRTRVYYMMILSYLENCTERGFRTAHIWACPPSTGDDYIFNGHPSEQKMPKTKQLQDWYQKMAAFGMERKLIVSYKHLSEYVVEHGIRTMAEMPYFEGDFWVNHMEEIIEECEKREIKQQQQLAKDLERLEKQSTPVADLFPMVNPLSPYRKNSKSRPAASSASTAKRRCLSHRQQTLQEIIEERFSAAVKKNRDNFFCFTLIPEDEPNKVQTVPFMDTDPLLPSEFMDGRDAFLAKCRENSWVFSTPRHTHYSTLQMCHTLMNQAPLVVHYTCNGCGKDPAWHCLTCDDFDVCNTCPQTHPHPLEMLATLNDLEEVAARRRERDHFMFLGKQALPHALACRNTSDCEFPLCSTAKKMQSHWMSCAIKLKDCISCRLYCGRVMLHHLSECQSDECVVPDCRRRRQGHPASRLLELERAHFEREVSYEAVKKKCMDCTRSYSGTRNLMPPPPIPLRQQPHRAVKRVMSDGDAHQSAVGRTVPQRVMSLPSNVVQEGRSRPQLMLDNTQAPSRQVPNASNVYMEQHSTPSTSNWSESPGPSSQTRGYYQSAGPTSPTLPPNVRIVKRTRPPDEGGRGPGF</sequence>
<comment type="catalytic activity">
    <reaction evidence="16">
        <text>L-lysyl-[protein] + acetyl-CoA = N(6)-acetyl-L-lysyl-[protein] + CoA + H(+)</text>
        <dbReference type="Rhea" id="RHEA:45948"/>
        <dbReference type="Rhea" id="RHEA-COMP:9752"/>
        <dbReference type="Rhea" id="RHEA-COMP:10731"/>
        <dbReference type="ChEBI" id="CHEBI:15378"/>
        <dbReference type="ChEBI" id="CHEBI:29969"/>
        <dbReference type="ChEBI" id="CHEBI:57287"/>
        <dbReference type="ChEBI" id="CHEBI:57288"/>
        <dbReference type="ChEBI" id="CHEBI:61930"/>
        <dbReference type="EC" id="2.3.1.48"/>
    </reaction>
</comment>
<keyword evidence="6 18" id="KW-0479">Metal-binding</keyword>
<dbReference type="SMART" id="SM01250">
    <property type="entry name" value="KAT11"/>
    <property type="match status" value="1"/>
</dbReference>
<dbReference type="InterPro" id="IPR001487">
    <property type="entry name" value="Bromodomain"/>
</dbReference>
<dbReference type="PROSITE" id="PS50014">
    <property type="entry name" value="BROMODOMAIN_2"/>
    <property type="match status" value="1"/>
</dbReference>
<dbReference type="SUPFAM" id="SSF57903">
    <property type="entry name" value="FYVE/PHD zinc finger"/>
    <property type="match status" value="1"/>
</dbReference>
<dbReference type="GO" id="GO:0045944">
    <property type="term" value="P:positive regulation of transcription by RNA polymerase II"/>
    <property type="evidence" value="ECO:0007669"/>
    <property type="project" value="TreeGrafter"/>
</dbReference>
<evidence type="ECO:0000259" key="20">
    <source>
        <dbReference type="PROSITE" id="PS50014"/>
    </source>
</evidence>
<dbReference type="CDD" id="cd04369">
    <property type="entry name" value="Bromodomain"/>
    <property type="match status" value="1"/>
</dbReference>
<dbReference type="InterPro" id="IPR043145">
    <property type="entry name" value="Znf_ZZ_sf"/>
</dbReference>
<dbReference type="GO" id="GO:0000123">
    <property type="term" value="C:histone acetyltransferase complex"/>
    <property type="evidence" value="ECO:0007669"/>
    <property type="project" value="TreeGrafter"/>
</dbReference>
<dbReference type="GO" id="GO:0005634">
    <property type="term" value="C:nucleus"/>
    <property type="evidence" value="ECO:0007669"/>
    <property type="project" value="UniProtKB-SubCell"/>
</dbReference>
<dbReference type="Pfam" id="PF00439">
    <property type="entry name" value="Bromodomain"/>
    <property type="match status" value="1"/>
</dbReference>
<evidence type="ECO:0000256" key="13">
    <source>
        <dbReference type="ARBA" id="ARBA00023163"/>
    </source>
</evidence>
<dbReference type="Gene3D" id="3.30.40.10">
    <property type="entry name" value="Zinc/RING finger domain, C3HC4 (zinc finger)"/>
    <property type="match status" value="1"/>
</dbReference>
<dbReference type="Pfam" id="PF02135">
    <property type="entry name" value="zf-TAZ"/>
    <property type="match status" value="1"/>
</dbReference>
<evidence type="ECO:0000256" key="4">
    <source>
        <dbReference type="ARBA" id="ARBA00022481"/>
    </source>
</evidence>
<evidence type="ECO:0000256" key="14">
    <source>
        <dbReference type="ARBA" id="ARBA00023242"/>
    </source>
</evidence>
<dbReference type="EC" id="2.3.1.48" evidence="3"/>
<keyword evidence="23" id="KW-1185">Reference proteome</keyword>
<keyword evidence="13" id="KW-0804">Transcription</keyword>
<evidence type="ECO:0000313" key="23">
    <source>
        <dbReference type="Proteomes" id="UP000492821"/>
    </source>
</evidence>
<dbReference type="GO" id="GO:0008270">
    <property type="term" value="F:zinc ion binding"/>
    <property type="evidence" value="ECO:0007669"/>
    <property type="project" value="UniProtKB-KW"/>
</dbReference>
<comment type="subcellular location">
    <subcellularLocation>
        <location evidence="2">Nucleus</location>
    </subcellularLocation>
</comment>
<feature type="compositionally biased region" description="Basic and acidic residues" evidence="19">
    <location>
        <begin position="1155"/>
        <end position="1166"/>
    </location>
</feature>
<evidence type="ECO:0000256" key="5">
    <source>
        <dbReference type="ARBA" id="ARBA00022679"/>
    </source>
</evidence>
<keyword evidence="10" id="KW-0805">Transcription regulation</keyword>
<dbReference type="InterPro" id="IPR035898">
    <property type="entry name" value="TAZ_dom_sf"/>
</dbReference>
<dbReference type="Pfam" id="PF06001">
    <property type="entry name" value="RING_CBP-p300"/>
    <property type="match status" value="1"/>
</dbReference>
<feature type="region of interest" description="Disordered" evidence="19">
    <location>
        <begin position="738"/>
        <end position="757"/>
    </location>
</feature>
<dbReference type="SUPFAM" id="SSF47370">
    <property type="entry name" value="Bromodomain"/>
    <property type="match status" value="1"/>
</dbReference>
<feature type="domain" description="TAZ-type" evidence="21">
    <location>
        <begin position="906"/>
        <end position="991"/>
    </location>
</feature>
<dbReference type="InterPro" id="IPR000197">
    <property type="entry name" value="Znf_TAZ"/>
</dbReference>
<proteinExistence type="predicted"/>
<evidence type="ECO:0000256" key="7">
    <source>
        <dbReference type="ARBA" id="ARBA00022771"/>
    </source>
</evidence>
<evidence type="ECO:0000256" key="15">
    <source>
        <dbReference type="ARBA" id="ARBA00023315"/>
    </source>
</evidence>
<reference evidence="23" key="1">
    <citation type="journal article" date="2013" name="Genetics">
        <title>The draft genome and transcriptome of Panagrellus redivivus are shaped by the harsh demands of a free-living lifestyle.</title>
        <authorList>
            <person name="Srinivasan J."/>
            <person name="Dillman A.R."/>
            <person name="Macchietto M.G."/>
            <person name="Heikkinen L."/>
            <person name="Lakso M."/>
            <person name="Fracchia K.M."/>
            <person name="Antoshechkin I."/>
            <person name="Mortazavi A."/>
            <person name="Wong G."/>
            <person name="Sternberg P.W."/>
        </authorList>
    </citation>
    <scope>NUCLEOTIDE SEQUENCE [LARGE SCALE GENOMIC DNA]</scope>
    <source>
        <strain evidence="23">MT8872</strain>
    </source>
</reference>
<dbReference type="GO" id="GO:0003713">
    <property type="term" value="F:transcription coactivator activity"/>
    <property type="evidence" value="ECO:0007669"/>
    <property type="project" value="TreeGrafter"/>
</dbReference>
<dbReference type="SUPFAM" id="SSF57933">
    <property type="entry name" value="TAZ domain"/>
    <property type="match status" value="2"/>
</dbReference>
<dbReference type="Pfam" id="PF23570">
    <property type="entry name" value="PHD_P300"/>
    <property type="match status" value="1"/>
</dbReference>
<feature type="zinc finger region" description="TAZ-type" evidence="18">
    <location>
        <begin position="15"/>
        <end position="94"/>
    </location>
</feature>
<keyword evidence="4" id="KW-0488">Methylation</keyword>
<dbReference type="InterPro" id="IPR013178">
    <property type="entry name" value="Histone_AcTrfase_Rtt109/CBP"/>
</dbReference>
<evidence type="ECO:0000313" key="24">
    <source>
        <dbReference type="WBParaSite" id="Pan_g5351.t1"/>
    </source>
</evidence>
<evidence type="ECO:0000256" key="12">
    <source>
        <dbReference type="ARBA" id="ARBA00023159"/>
    </source>
</evidence>
<feature type="region of interest" description="Disordered" evidence="19">
    <location>
        <begin position="1"/>
        <end position="21"/>
    </location>
</feature>
<dbReference type="WBParaSite" id="Pan_g5351.t1">
    <property type="protein sequence ID" value="Pan_g5351.t1"/>
    <property type="gene ID" value="Pan_g5351"/>
</dbReference>